<proteinExistence type="inferred from homology"/>
<dbReference type="NCBIfam" id="NF001263">
    <property type="entry name" value="PRK00226.1-4"/>
    <property type="match status" value="1"/>
</dbReference>
<keyword evidence="10" id="KW-1185">Reference proteome</keyword>
<dbReference type="InterPro" id="IPR001437">
    <property type="entry name" value="Tscrpt_elong_fac_GreA/B_C"/>
</dbReference>
<keyword evidence="1 5" id="KW-0805">Transcription regulation</keyword>
<evidence type="ECO:0000313" key="9">
    <source>
        <dbReference type="EMBL" id="WLP85624.1"/>
    </source>
</evidence>
<accession>A0ABY9HAM3</accession>
<evidence type="ECO:0000313" key="10">
    <source>
        <dbReference type="Proteomes" id="UP001237011"/>
    </source>
</evidence>
<keyword evidence="9" id="KW-0251">Elongation factor</keyword>
<dbReference type="InterPro" id="IPR036805">
    <property type="entry name" value="Tscrpt_elong_fac_GreA/B_N_sf"/>
</dbReference>
<dbReference type="Pfam" id="PF01272">
    <property type="entry name" value="GreA_GreB"/>
    <property type="match status" value="1"/>
</dbReference>
<dbReference type="InterPro" id="IPR022691">
    <property type="entry name" value="Tscrpt_elong_fac_GreA/B_N"/>
</dbReference>
<dbReference type="NCBIfam" id="TIGR01462">
    <property type="entry name" value="greA"/>
    <property type="match status" value="1"/>
</dbReference>
<keyword evidence="9" id="KW-0648">Protein biosynthesis</keyword>
<dbReference type="Gene3D" id="3.10.50.30">
    <property type="entry name" value="Transcription elongation factor, GreA/GreB, C-terminal domain"/>
    <property type="match status" value="1"/>
</dbReference>
<dbReference type="Proteomes" id="UP001237011">
    <property type="component" value="Chromosome"/>
</dbReference>
<dbReference type="PANTHER" id="PTHR30437">
    <property type="entry name" value="TRANSCRIPTION ELONGATION FACTOR GREA"/>
    <property type="match status" value="1"/>
</dbReference>
<evidence type="ECO:0000259" key="7">
    <source>
        <dbReference type="Pfam" id="PF01272"/>
    </source>
</evidence>
<evidence type="ECO:0000256" key="4">
    <source>
        <dbReference type="ARBA" id="ARBA00024916"/>
    </source>
</evidence>
<comment type="function">
    <text evidence="4 5 6">Necessary for efficient RNA polymerase transcription elongation past template-encoded arresting sites. The arresting sites in DNA have the property of trapping a certain fraction of elongating RNA polymerases that pass through, resulting in locked ternary complexes. Cleavage of the nascent transcript by cleavage factors such as GreA or GreB allows the resumption of elongation from the new 3'terminus. GreA releases sequences of 2 to 3 nucleotides.</text>
</comment>
<dbReference type="PANTHER" id="PTHR30437:SF4">
    <property type="entry name" value="TRANSCRIPTION ELONGATION FACTOR GREA"/>
    <property type="match status" value="1"/>
</dbReference>
<dbReference type="Pfam" id="PF03449">
    <property type="entry name" value="GreA_GreB_N"/>
    <property type="match status" value="1"/>
</dbReference>
<dbReference type="InterPro" id="IPR028624">
    <property type="entry name" value="Tscrpt_elong_fac_GreA/B"/>
</dbReference>
<dbReference type="Gene3D" id="1.10.287.180">
    <property type="entry name" value="Transcription elongation factor, GreA/GreB, N-terminal domain"/>
    <property type="match status" value="1"/>
</dbReference>
<dbReference type="SUPFAM" id="SSF46557">
    <property type="entry name" value="GreA transcript cleavage protein, N-terminal domain"/>
    <property type="match status" value="1"/>
</dbReference>
<dbReference type="InterPro" id="IPR006359">
    <property type="entry name" value="Tscrpt_elong_fac_GreA"/>
</dbReference>
<dbReference type="HAMAP" id="MF_00105">
    <property type="entry name" value="GreA_GreB"/>
    <property type="match status" value="1"/>
</dbReference>
<sequence>MANTEQEGKIYLSQETLDKYKKEYEHLINVERPAVQAALKEARAQGDLSENAEYDAARDRQGVIEGRISELEQIIDNAVLIENNENNQQIVTIGSTVTFTVEATGETKTVKIMGVHDADPFEGKISNKSPLAVAMLGQRVGSVVEVDTAVKYNIRIDNVEFSV</sequence>
<dbReference type="InterPro" id="IPR036953">
    <property type="entry name" value="GreA/GreB_C_sf"/>
</dbReference>
<evidence type="ECO:0000256" key="5">
    <source>
        <dbReference type="HAMAP-Rule" id="MF_00105"/>
    </source>
</evidence>
<evidence type="ECO:0000256" key="3">
    <source>
        <dbReference type="ARBA" id="ARBA00023163"/>
    </source>
</evidence>
<dbReference type="GO" id="GO:0003746">
    <property type="term" value="F:translation elongation factor activity"/>
    <property type="evidence" value="ECO:0007669"/>
    <property type="project" value="UniProtKB-KW"/>
</dbReference>
<protein>
    <recommendedName>
        <fullName evidence="5 6">Transcription elongation factor GreA</fullName>
    </recommendedName>
    <alternativeName>
        <fullName evidence="5">Transcript cleavage factor GreA</fullName>
    </alternativeName>
</protein>
<dbReference type="PIRSF" id="PIRSF006092">
    <property type="entry name" value="GreA_GreB"/>
    <property type="match status" value="1"/>
</dbReference>
<evidence type="ECO:0000259" key="8">
    <source>
        <dbReference type="Pfam" id="PF03449"/>
    </source>
</evidence>
<organism evidence="9 10">
    <name type="scientific">Mycoplasma seminis</name>
    <dbReference type="NCBI Taxonomy" id="512749"/>
    <lineage>
        <taxon>Bacteria</taxon>
        <taxon>Bacillati</taxon>
        <taxon>Mycoplasmatota</taxon>
        <taxon>Mollicutes</taxon>
        <taxon>Mycoplasmataceae</taxon>
        <taxon>Mycoplasma</taxon>
    </lineage>
</organism>
<dbReference type="SUPFAM" id="SSF54534">
    <property type="entry name" value="FKBP-like"/>
    <property type="match status" value="1"/>
</dbReference>
<evidence type="ECO:0000256" key="1">
    <source>
        <dbReference type="ARBA" id="ARBA00023015"/>
    </source>
</evidence>
<evidence type="ECO:0000256" key="2">
    <source>
        <dbReference type="ARBA" id="ARBA00023125"/>
    </source>
</evidence>
<reference evidence="9" key="1">
    <citation type="submission" date="2023-08" db="EMBL/GenBank/DDBJ databases">
        <title>Complete genome sequence of Mycoplasma seminis 2200.</title>
        <authorList>
            <person name="Spergser J."/>
        </authorList>
    </citation>
    <scope>NUCLEOTIDE SEQUENCE [LARGE SCALE GENOMIC DNA]</scope>
    <source>
        <strain evidence="9">2200</strain>
    </source>
</reference>
<comment type="similarity">
    <text evidence="5 6">Belongs to the GreA/GreB family.</text>
</comment>
<keyword evidence="3 5" id="KW-0804">Transcription</keyword>
<name>A0ABY9HAM3_9MOLU</name>
<dbReference type="RefSeq" id="WP_305938054.1">
    <property type="nucleotide sequence ID" value="NZ_CP132191.1"/>
</dbReference>
<feature type="domain" description="Transcription elongation factor GreA/GreB C-terminal" evidence="7">
    <location>
        <begin position="89"/>
        <end position="160"/>
    </location>
</feature>
<keyword evidence="2 5" id="KW-0238">DNA-binding</keyword>
<dbReference type="InterPro" id="IPR023459">
    <property type="entry name" value="Tscrpt_elong_fac_GreA/B_fam"/>
</dbReference>
<dbReference type="EMBL" id="CP132191">
    <property type="protein sequence ID" value="WLP85624.1"/>
    <property type="molecule type" value="Genomic_DNA"/>
</dbReference>
<gene>
    <name evidence="5 9" type="primary">greA</name>
    <name evidence="9" type="ORF">Q8852_00465</name>
</gene>
<evidence type="ECO:0000256" key="6">
    <source>
        <dbReference type="RuleBase" id="RU000556"/>
    </source>
</evidence>
<feature type="domain" description="Transcription elongation factor GreA/GreB N-terminal" evidence="8">
    <location>
        <begin position="10"/>
        <end position="79"/>
    </location>
</feature>